<keyword evidence="4 8" id="KW-1133">Transmembrane helix</keyword>
<evidence type="ECO:0000256" key="2">
    <source>
        <dbReference type="ARBA" id="ARBA00006840"/>
    </source>
</evidence>
<dbReference type="PRINTS" id="PR00259">
    <property type="entry name" value="TMFOUR"/>
</dbReference>
<evidence type="ECO:0000256" key="4">
    <source>
        <dbReference type="ARBA" id="ARBA00022989"/>
    </source>
</evidence>
<organism evidence="9 10">
    <name type="scientific">Actinomortierella ambigua</name>
    <dbReference type="NCBI Taxonomy" id="1343610"/>
    <lineage>
        <taxon>Eukaryota</taxon>
        <taxon>Fungi</taxon>
        <taxon>Fungi incertae sedis</taxon>
        <taxon>Mucoromycota</taxon>
        <taxon>Mortierellomycotina</taxon>
        <taxon>Mortierellomycetes</taxon>
        <taxon>Mortierellales</taxon>
        <taxon>Mortierellaceae</taxon>
        <taxon>Actinomortierella</taxon>
    </lineage>
</organism>
<evidence type="ECO:0000256" key="6">
    <source>
        <dbReference type="SAM" id="Coils"/>
    </source>
</evidence>
<dbReference type="InterPro" id="IPR018499">
    <property type="entry name" value="Tetraspanin/Peripherin"/>
</dbReference>
<dbReference type="OrthoDB" id="71600at2759"/>
<evidence type="ECO:0008006" key="11">
    <source>
        <dbReference type="Google" id="ProtNLM"/>
    </source>
</evidence>
<comment type="subcellular location">
    <subcellularLocation>
        <location evidence="1">Membrane</location>
        <topology evidence="1">Multi-pass membrane protein</topology>
    </subcellularLocation>
</comment>
<protein>
    <recommendedName>
        <fullName evidence="11">Tetraspanin</fullName>
    </recommendedName>
</protein>
<feature type="region of interest" description="Disordered" evidence="7">
    <location>
        <begin position="236"/>
        <end position="280"/>
    </location>
</feature>
<keyword evidence="6" id="KW-0175">Coiled coil</keyword>
<accession>A0A9P6PX72</accession>
<evidence type="ECO:0000256" key="3">
    <source>
        <dbReference type="ARBA" id="ARBA00022692"/>
    </source>
</evidence>
<evidence type="ECO:0000313" key="9">
    <source>
        <dbReference type="EMBL" id="KAG0254396.1"/>
    </source>
</evidence>
<dbReference type="PANTHER" id="PTHR19282">
    <property type="entry name" value="TETRASPANIN"/>
    <property type="match status" value="1"/>
</dbReference>
<evidence type="ECO:0000313" key="10">
    <source>
        <dbReference type="Proteomes" id="UP000807716"/>
    </source>
</evidence>
<reference evidence="9" key="1">
    <citation type="journal article" date="2020" name="Fungal Divers.">
        <title>Resolving the Mortierellaceae phylogeny through synthesis of multi-gene phylogenetics and phylogenomics.</title>
        <authorList>
            <person name="Vandepol N."/>
            <person name="Liber J."/>
            <person name="Desiro A."/>
            <person name="Na H."/>
            <person name="Kennedy M."/>
            <person name="Barry K."/>
            <person name="Grigoriev I.V."/>
            <person name="Miller A.N."/>
            <person name="O'Donnell K."/>
            <person name="Stajich J.E."/>
            <person name="Bonito G."/>
        </authorList>
    </citation>
    <scope>NUCLEOTIDE SEQUENCE</scope>
    <source>
        <strain evidence="9">BC1065</strain>
    </source>
</reference>
<feature type="transmembrane region" description="Helical" evidence="8">
    <location>
        <begin position="25"/>
        <end position="45"/>
    </location>
</feature>
<dbReference type="SUPFAM" id="SSF48652">
    <property type="entry name" value="Tetraspanin"/>
    <property type="match status" value="1"/>
</dbReference>
<dbReference type="PROSITE" id="PS00421">
    <property type="entry name" value="TM4_1"/>
    <property type="match status" value="1"/>
</dbReference>
<evidence type="ECO:0000256" key="5">
    <source>
        <dbReference type="ARBA" id="ARBA00023136"/>
    </source>
</evidence>
<dbReference type="GO" id="GO:0016020">
    <property type="term" value="C:membrane"/>
    <property type="evidence" value="ECO:0007669"/>
    <property type="project" value="UniProtKB-SubCell"/>
</dbReference>
<proteinExistence type="inferred from homology"/>
<evidence type="ECO:0000256" key="1">
    <source>
        <dbReference type="ARBA" id="ARBA00004141"/>
    </source>
</evidence>
<feature type="compositionally biased region" description="Polar residues" evidence="7">
    <location>
        <begin position="236"/>
        <end position="245"/>
    </location>
</feature>
<dbReference type="InterPro" id="IPR008952">
    <property type="entry name" value="Tetraspanin_EC2_sf"/>
</dbReference>
<sequence>MILLSVGTFIYFAPAAVFVSSTLLPHVVLVLGATISLMSFLGYYGAINERRWVLWIFLLVLLIAIALQITAGIVAFIYRNQGTEVLDNAWSRVYRSDPRVVQDLEAFFQCCGFNHIADRAIPATCALDFHFYQGCRDNIQTAFQDSLQAIGVIGAILGGIEMVSLIGAGLLFQRLNRGSSYTNRRDNNNDGGQEALMEALLEANRLNQQIDNAYRQRERQRQDRYAALAAQVNNTSRHLAQQLQREGSGTDAGSGSGAPLLHQPQPLGPPPSYGSILNNK</sequence>
<name>A0A9P6PX72_9FUNG</name>
<feature type="transmembrane region" description="Helical" evidence="8">
    <location>
        <begin position="52"/>
        <end position="78"/>
    </location>
</feature>
<keyword evidence="3 8" id="KW-0812">Transmembrane</keyword>
<keyword evidence="10" id="KW-1185">Reference proteome</keyword>
<feature type="transmembrane region" description="Helical" evidence="8">
    <location>
        <begin position="149"/>
        <end position="172"/>
    </location>
</feature>
<dbReference type="AlphaFoldDB" id="A0A9P6PX72"/>
<gene>
    <name evidence="9" type="ORF">DFQ27_006857</name>
</gene>
<comment type="caution">
    <text evidence="9">The sequence shown here is derived from an EMBL/GenBank/DDBJ whole genome shotgun (WGS) entry which is preliminary data.</text>
</comment>
<dbReference type="Pfam" id="PF00335">
    <property type="entry name" value="Tetraspanin"/>
    <property type="match status" value="1"/>
</dbReference>
<dbReference type="EMBL" id="JAAAJB010000519">
    <property type="protein sequence ID" value="KAG0254396.1"/>
    <property type="molecule type" value="Genomic_DNA"/>
</dbReference>
<dbReference type="Proteomes" id="UP000807716">
    <property type="component" value="Unassembled WGS sequence"/>
</dbReference>
<keyword evidence="5 8" id="KW-0472">Membrane</keyword>
<evidence type="ECO:0000256" key="8">
    <source>
        <dbReference type="SAM" id="Phobius"/>
    </source>
</evidence>
<dbReference type="InterPro" id="IPR018503">
    <property type="entry name" value="Tetraspanin_CS"/>
</dbReference>
<evidence type="ECO:0000256" key="7">
    <source>
        <dbReference type="SAM" id="MobiDB-lite"/>
    </source>
</evidence>
<feature type="coiled-coil region" evidence="6">
    <location>
        <begin position="196"/>
        <end position="223"/>
    </location>
</feature>
<comment type="similarity">
    <text evidence="2">Belongs to the tetraspanin (TM4SF) family.</text>
</comment>